<organism evidence="1 2">
    <name type="scientific">Parthenolecanium corni</name>
    <dbReference type="NCBI Taxonomy" id="536013"/>
    <lineage>
        <taxon>Eukaryota</taxon>
        <taxon>Metazoa</taxon>
        <taxon>Ecdysozoa</taxon>
        <taxon>Arthropoda</taxon>
        <taxon>Hexapoda</taxon>
        <taxon>Insecta</taxon>
        <taxon>Pterygota</taxon>
        <taxon>Neoptera</taxon>
        <taxon>Paraneoptera</taxon>
        <taxon>Hemiptera</taxon>
        <taxon>Sternorrhyncha</taxon>
        <taxon>Coccoidea</taxon>
        <taxon>Coccidae</taxon>
        <taxon>Parthenolecanium</taxon>
    </lineage>
</organism>
<gene>
    <name evidence="1" type="ORF">V9T40_007631</name>
</gene>
<dbReference type="Proteomes" id="UP001367676">
    <property type="component" value="Unassembled WGS sequence"/>
</dbReference>
<comment type="caution">
    <text evidence="1">The sequence shown here is derived from an EMBL/GenBank/DDBJ whole genome shotgun (WGS) entry which is preliminary data.</text>
</comment>
<name>A0AAN9TJR7_9HEMI</name>
<keyword evidence="2" id="KW-1185">Reference proteome</keyword>
<reference evidence="1 2" key="1">
    <citation type="submission" date="2024-03" db="EMBL/GenBank/DDBJ databases">
        <title>Adaptation during the transition from Ophiocordyceps entomopathogen to insect associate is accompanied by gene loss and intensified selection.</title>
        <authorList>
            <person name="Ward C.M."/>
            <person name="Onetto C.A."/>
            <person name="Borneman A.R."/>
        </authorList>
    </citation>
    <scope>NUCLEOTIDE SEQUENCE [LARGE SCALE GENOMIC DNA]</scope>
    <source>
        <strain evidence="1">AWRI1</strain>
        <tissue evidence="1">Single Adult Female</tissue>
    </source>
</reference>
<proteinExistence type="predicted"/>
<accession>A0AAN9TJR7</accession>
<sequence length="80" mass="9085">MLNLPNPSPNISTGDDDINFKTMFNLSRAFAKSFLYSTEPERSSSVNTEMVPSVPEPYRRVAVESHCLLTVLIEHIILRF</sequence>
<protein>
    <submittedName>
        <fullName evidence="1">Uncharacterized protein</fullName>
    </submittedName>
</protein>
<evidence type="ECO:0000313" key="1">
    <source>
        <dbReference type="EMBL" id="KAK7592879.1"/>
    </source>
</evidence>
<dbReference type="AlphaFoldDB" id="A0AAN9TJR7"/>
<dbReference type="EMBL" id="JBBCAQ010000020">
    <property type="protein sequence ID" value="KAK7592879.1"/>
    <property type="molecule type" value="Genomic_DNA"/>
</dbReference>
<evidence type="ECO:0000313" key="2">
    <source>
        <dbReference type="Proteomes" id="UP001367676"/>
    </source>
</evidence>